<comment type="caution">
    <text evidence="3">The sequence shown here is derived from an EMBL/GenBank/DDBJ whole genome shotgun (WGS) entry which is preliminary data.</text>
</comment>
<dbReference type="Proteomes" id="UP000784294">
    <property type="component" value="Unassembled WGS sequence"/>
</dbReference>
<name>A0A448WAS6_9PLAT</name>
<organism evidence="3 4">
    <name type="scientific">Protopolystoma xenopodis</name>
    <dbReference type="NCBI Taxonomy" id="117903"/>
    <lineage>
        <taxon>Eukaryota</taxon>
        <taxon>Metazoa</taxon>
        <taxon>Spiralia</taxon>
        <taxon>Lophotrochozoa</taxon>
        <taxon>Platyhelminthes</taxon>
        <taxon>Monogenea</taxon>
        <taxon>Polyopisthocotylea</taxon>
        <taxon>Polystomatidea</taxon>
        <taxon>Polystomatidae</taxon>
        <taxon>Protopolystoma</taxon>
    </lineage>
</organism>
<keyword evidence="2" id="KW-0732">Signal</keyword>
<dbReference type="PANTHER" id="PTHR43157:SF31">
    <property type="entry name" value="PHOSPHATIDYLINOSITOL-GLYCAN BIOSYNTHESIS CLASS F PROTEIN"/>
    <property type="match status" value="1"/>
</dbReference>
<evidence type="ECO:0000256" key="2">
    <source>
        <dbReference type="SAM" id="SignalP"/>
    </source>
</evidence>
<dbReference type="AlphaFoldDB" id="A0A448WAS6"/>
<dbReference type="OrthoDB" id="191139at2759"/>
<dbReference type="EMBL" id="CAAALY010001263">
    <property type="protein sequence ID" value="VEL07210.1"/>
    <property type="molecule type" value="Genomic_DNA"/>
</dbReference>
<dbReference type="SUPFAM" id="SSF51735">
    <property type="entry name" value="NAD(P)-binding Rossmann-fold domains"/>
    <property type="match status" value="1"/>
</dbReference>
<protein>
    <recommendedName>
        <fullName evidence="5">Retinol dehydrogenase</fullName>
    </recommendedName>
</protein>
<proteinExistence type="predicted"/>
<feature type="signal peptide" evidence="2">
    <location>
        <begin position="1"/>
        <end position="25"/>
    </location>
</feature>
<dbReference type="InterPro" id="IPR036291">
    <property type="entry name" value="NAD(P)-bd_dom_sf"/>
</dbReference>
<dbReference type="CDD" id="cd05327">
    <property type="entry name" value="retinol-DH_like_SDR_c_like"/>
    <property type="match status" value="1"/>
</dbReference>
<dbReference type="PRINTS" id="PR00081">
    <property type="entry name" value="GDHRDH"/>
</dbReference>
<dbReference type="GO" id="GO:0016491">
    <property type="term" value="F:oxidoreductase activity"/>
    <property type="evidence" value="ECO:0007669"/>
    <property type="project" value="UniProtKB-KW"/>
</dbReference>
<reference evidence="3" key="1">
    <citation type="submission" date="2018-11" db="EMBL/GenBank/DDBJ databases">
        <authorList>
            <consortium name="Pathogen Informatics"/>
        </authorList>
    </citation>
    <scope>NUCLEOTIDE SEQUENCE</scope>
</reference>
<gene>
    <name evidence="3" type="ORF">PXEA_LOCUS650</name>
</gene>
<keyword evidence="4" id="KW-1185">Reference proteome</keyword>
<keyword evidence="1" id="KW-0560">Oxidoreductase</keyword>
<dbReference type="Gene3D" id="3.40.50.720">
    <property type="entry name" value="NAD(P)-binding Rossmann-like Domain"/>
    <property type="match status" value="1"/>
</dbReference>
<evidence type="ECO:0000313" key="4">
    <source>
        <dbReference type="Proteomes" id="UP000784294"/>
    </source>
</evidence>
<dbReference type="InterPro" id="IPR002347">
    <property type="entry name" value="SDR_fam"/>
</dbReference>
<evidence type="ECO:0000256" key="1">
    <source>
        <dbReference type="ARBA" id="ARBA00023002"/>
    </source>
</evidence>
<accession>A0A448WAS6</accession>
<dbReference type="Pfam" id="PF00106">
    <property type="entry name" value="adh_short"/>
    <property type="match status" value="2"/>
</dbReference>
<evidence type="ECO:0008006" key="5">
    <source>
        <dbReference type="Google" id="ProtNLM"/>
    </source>
</evidence>
<dbReference type="PANTHER" id="PTHR43157">
    <property type="entry name" value="PHOSPHATIDYLINOSITOL-GLYCAN BIOSYNTHESIS CLASS F PROTEIN-RELATED"/>
    <property type="match status" value="1"/>
</dbReference>
<evidence type="ECO:0000313" key="3">
    <source>
        <dbReference type="EMBL" id="VEL07210.1"/>
    </source>
</evidence>
<feature type="chain" id="PRO_5018996517" description="Retinol dehydrogenase" evidence="2">
    <location>
        <begin position="26"/>
        <end position="333"/>
    </location>
</feature>
<sequence>MFPLLPLLIIMTLLIILSYILKKHCFHVECKSLRRIDNKIVVVTGANTGIGLETVKELAMRGATVIMACRNETKALAACDSILNELGESSFVPSLPHLTPIKRNQVCLLISNHSKLVPMVLDLASFDSIRSFCENFISQYPKLDILINNAGIDIPLGGLMENKIEINLGVNHLGHFLLTNLLLSSLKAADSPRVIVVSSRMHYYTKISVDDLTTKKIIGSYSRSKLANVMFAREFAERFTKNLGIIAVSLHPGLVRTEIFRHQWFSLDFLPDFLIKTPNQGCQTTLYCALEDVFSGGYYSDCSLQAPNKQVEDSLLRSKLWKASATLCNLKDD</sequence>